<dbReference type="EMBL" id="LT550282">
    <property type="protein sequence ID" value="SAL95369.1"/>
    <property type="molecule type" value="Genomic_DNA"/>
</dbReference>
<name>A0A163KPW7_ABSGL</name>
<evidence type="ECO:0000256" key="1">
    <source>
        <dbReference type="SAM" id="MobiDB-lite"/>
    </source>
</evidence>
<proteinExistence type="predicted"/>
<protein>
    <submittedName>
        <fullName evidence="2">Uncharacterized protein</fullName>
    </submittedName>
</protein>
<dbReference type="AlphaFoldDB" id="A0A163KPW7"/>
<evidence type="ECO:0000313" key="3">
    <source>
        <dbReference type="Proteomes" id="UP000078561"/>
    </source>
</evidence>
<accession>A0A163KPW7</accession>
<gene>
    <name evidence="2" type="primary">ABSGL_00687.1 scaffold 860</name>
</gene>
<sequence length="43" mass="4890">MNNNNNNKADQDVTMTDAHQSKLDRAKNNIVILQQAYDDVSEL</sequence>
<organism evidence="2">
    <name type="scientific">Absidia glauca</name>
    <name type="common">Pin mould</name>
    <dbReference type="NCBI Taxonomy" id="4829"/>
    <lineage>
        <taxon>Eukaryota</taxon>
        <taxon>Fungi</taxon>
        <taxon>Fungi incertae sedis</taxon>
        <taxon>Mucoromycota</taxon>
        <taxon>Mucoromycotina</taxon>
        <taxon>Mucoromycetes</taxon>
        <taxon>Mucorales</taxon>
        <taxon>Cunninghamellaceae</taxon>
        <taxon>Absidia</taxon>
    </lineage>
</organism>
<feature type="region of interest" description="Disordered" evidence="1">
    <location>
        <begin position="1"/>
        <end position="27"/>
    </location>
</feature>
<keyword evidence="3" id="KW-1185">Reference proteome</keyword>
<feature type="non-terminal residue" evidence="2">
    <location>
        <position position="43"/>
    </location>
</feature>
<evidence type="ECO:0000313" key="2">
    <source>
        <dbReference type="EMBL" id="SAL95369.1"/>
    </source>
</evidence>
<dbReference type="InParanoid" id="A0A163KPW7"/>
<reference evidence="2" key="1">
    <citation type="submission" date="2016-04" db="EMBL/GenBank/DDBJ databases">
        <authorList>
            <person name="Evans L.H."/>
            <person name="Alamgir A."/>
            <person name="Owens N."/>
            <person name="Weber N.D."/>
            <person name="Virtaneva K."/>
            <person name="Barbian K."/>
            <person name="Babar A."/>
            <person name="Rosenke K."/>
        </authorList>
    </citation>
    <scope>NUCLEOTIDE SEQUENCE [LARGE SCALE GENOMIC DNA]</scope>
    <source>
        <strain evidence="2">CBS 101.48</strain>
    </source>
</reference>
<dbReference type="Proteomes" id="UP000078561">
    <property type="component" value="Unassembled WGS sequence"/>
</dbReference>